<dbReference type="PANTHER" id="PTHR12110:SF53">
    <property type="entry name" value="BLR5974 PROTEIN"/>
    <property type="match status" value="1"/>
</dbReference>
<protein>
    <submittedName>
        <fullName evidence="3">Sugar phosphate isomerase/epimerase</fullName>
    </submittedName>
</protein>
<dbReference type="InterPro" id="IPR036237">
    <property type="entry name" value="Xyl_isomerase-like_sf"/>
</dbReference>
<dbReference type="InterPro" id="IPR013022">
    <property type="entry name" value="Xyl_isomerase-like_TIM-brl"/>
</dbReference>
<keyword evidence="4" id="KW-1185">Reference proteome</keyword>
<dbReference type="AlphaFoldDB" id="A0A387BN39"/>
<dbReference type="RefSeq" id="WP_120790771.1">
    <property type="nucleotide sequence ID" value="NZ_CP032624.1"/>
</dbReference>
<dbReference type="EMBL" id="CP032624">
    <property type="protein sequence ID" value="AYG05243.1"/>
    <property type="molecule type" value="Genomic_DNA"/>
</dbReference>
<dbReference type="GO" id="GO:0016853">
    <property type="term" value="F:isomerase activity"/>
    <property type="evidence" value="ECO:0007669"/>
    <property type="project" value="UniProtKB-KW"/>
</dbReference>
<dbReference type="SUPFAM" id="SSF51658">
    <property type="entry name" value="Xylose isomerase-like"/>
    <property type="match status" value="1"/>
</dbReference>
<feature type="domain" description="Xylose isomerase-like TIM barrel" evidence="2">
    <location>
        <begin position="33"/>
        <end position="253"/>
    </location>
</feature>
<keyword evidence="1" id="KW-0119">Carbohydrate metabolism</keyword>
<organism evidence="3 4">
    <name type="scientific">Gryllotalpicola protaetiae</name>
    <dbReference type="NCBI Taxonomy" id="2419771"/>
    <lineage>
        <taxon>Bacteria</taxon>
        <taxon>Bacillati</taxon>
        <taxon>Actinomycetota</taxon>
        <taxon>Actinomycetes</taxon>
        <taxon>Micrococcales</taxon>
        <taxon>Microbacteriaceae</taxon>
        <taxon>Gryllotalpicola</taxon>
    </lineage>
</organism>
<evidence type="ECO:0000313" key="4">
    <source>
        <dbReference type="Proteomes" id="UP000275069"/>
    </source>
</evidence>
<sequence>MPVPSVIPVSDTAVWTLSGFGDEISPDPAIQLAVLEALGARHIEVRSAWGVNVADFDDERADALAGLISHAGFGVSAIASPIGKVGVSLPVEHEVERLRAVIRVAHRLESRYVRIFSFYRGDGVPVEATRDDVLSRLRALADIAEAEDVVLLHENEKEIYGDVPSRVLDLVESVGSDHLRLAWDNANFVQCGVKPFTEGWATLAPYVDYLQVKDAVAATGEVVPAGEGDGELLETATALRDAGYRGFASLEPHLAAGFALGGFSGPAAFGRAARAFDKLLAQIGVTTA</sequence>
<evidence type="ECO:0000256" key="1">
    <source>
        <dbReference type="ARBA" id="ARBA00023277"/>
    </source>
</evidence>
<reference evidence="3 4" key="1">
    <citation type="submission" date="2018-09" db="EMBL/GenBank/DDBJ databases">
        <title>Genome sequencing of strain 2DFW10M-5.</title>
        <authorList>
            <person name="Heo J."/>
            <person name="Kim S.-J."/>
            <person name="Kwon S.-W."/>
        </authorList>
    </citation>
    <scope>NUCLEOTIDE SEQUENCE [LARGE SCALE GENOMIC DNA]</scope>
    <source>
        <strain evidence="3 4">2DFW10M-5</strain>
    </source>
</reference>
<dbReference type="KEGG" id="gry:D7I44_03315"/>
<proteinExistence type="predicted"/>
<gene>
    <name evidence="3" type="ORF">D7I44_03315</name>
</gene>
<name>A0A387BN39_9MICO</name>
<dbReference type="Proteomes" id="UP000275069">
    <property type="component" value="Chromosome"/>
</dbReference>
<evidence type="ECO:0000313" key="3">
    <source>
        <dbReference type="EMBL" id="AYG05243.1"/>
    </source>
</evidence>
<keyword evidence="3" id="KW-0413">Isomerase</keyword>
<dbReference type="Gene3D" id="3.20.20.150">
    <property type="entry name" value="Divalent-metal-dependent TIM barrel enzymes"/>
    <property type="match status" value="1"/>
</dbReference>
<dbReference type="Pfam" id="PF01261">
    <property type="entry name" value="AP_endonuc_2"/>
    <property type="match status" value="1"/>
</dbReference>
<dbReference type="PANTHER" id="PTHR12110">
    <property type="entry name" value="HYDROXYPYRUVATE ISOMERASE"/>
    <property type="match status" value="1"/>
</dbReference>
<dbReference type="OrthoDB" id="9815124at2"/>
<dbReference type="InterPro" id="IPR050312">
    <property type="entry name" value="IolE/XylAMocC-like"/>
</dbReference>
<accession>A0A387BN39</accession>
<evidence type="ECO:0000259" key="2">
    <source>
        <dbReference type="Pfam" id="PF01261"/>
    </source>
</evidence>